<evidence type="ECO:0000256" key="1">
    <source>
        <dbReference type="SAM" id="SignalP"/>
    </source>
</evidence>
<keyword evidence="1" id="KW-0732">Signal</keyword>
<dbReference type="InterPro" id="IPR051824">
    <property type="entry name" value="LRR_Rcpt-Like_S/T_Kinase"/>
</dbReference>
<dbReference type="OMA" id="CNIRTLM"/>
<dbReference type="InterPro" id="IPR032675">
    <property type="entry name" value="LRR_dom_sf"/>
</dbReference>
<feature type="chain" id="PRO_5032824793" evidence="1">
    <location>
        <begin position="24"/>
        <end position="257"/>
    </location>
</feature>
<dbReference type="FunFam" id="3.80.10.10:FF:000719">
    <property type="entry name" value="MDIS1-interacting receptor like kinase 2 isoform A"/>
    <property type="match status" value="1"/>
</dbReference>
<accession>A0A835DM57</accession>
<dbReference type="PROSITE" id="PS51257">
    <property type="entry name" value="PROKAR_LIPOPROTEIN"/>
    <property type="match status" value="1"/>
</dbReference>
<dbReference type="InterPro" id="IPR001611">
    <property type="entry name" value="Leu-rich_rpt"/>
</dbReference>
<dbReference type="Proteomes" id="UP000655225">
    <property type="component" value="Unassembled WGS sequence"/>
</dbReference>
<protein>
    <submittedName>
        <fullName evidence="2">Uncharacterized protein</fullName>
    </submittedName>
</protein>
<reference evidence="2 3" key="1">
    <citation type="submission" date="2020-04" db="EMBL/GenBank/DDBJ databases">
        <title>Plant Genome Project.</title>
        <authorList>
            <person name="Zhang R.-G."/>
        </authorList>
    </citation>
    <scope>NUCLEOTIDE SEQUENCE [LARGE SCALE GENOMIC DNA]</scope>
    <source>
        <strain evidence="2">YNK0</strain>
        <tissue evidence="2">Leaf</tissue>
    </source>
</reference>
<dbReference type="Pfam" id="PF13855">
    <property type="entry name" value="LRR_8"/>
    <property type="match status" value="1"/>
</dbReference>
<sequence length="257" mass="28356">MFFGRFVLVWLIGFSCLLSFAFGATTLPDDEVKVLRQIVKTLGSTPRDFNLNPCTGGWNATSPNPDDKSPNGVTCNCSLANITGCHVVSIDLTRNYLNGTIPGAWGSMQYLKSISLTGNRLSGSIPEELGNISTLEELVLESNQLSGVLPPHLGNLSNIKKLILSSNNFTGELPEELAKLTNLTDFRISDNHFTGKIPNFIQYWTNLDRMRISDINGTETGFSAINLKCLNLIVLQDIAELQHYWRDTSLSSGIWKN</sequence>
<gene>
    <name evidence="2" type="ORF">HHK36_005196</name>
</gene>
<dbReference type="PANTHER" id="PTHR48006">
    <property type="entry name" value="LEUCINE-RICH REPEAT-CONTAINING PROTEIN DDB_G0281931-RELATED"/>
    <property type="match status" value="1"/>
</dbReference>
<proteinExistence type="predicted"/>
<feature type="signal peptide" evidence="1">
    <location>
        <begin position="1"/>
        <end position="23"/>
    </location>
</feature>
<comment type="caution">
    <text evidence="2">The sequence shown here is derived from an EMBL/GenBank/DDBJ whole genome shotgun (WGS) entry which is preliminary data.</text>
</comment>
<evidence type="ECO:0000313" key="2">
    <source>
        <dbReference type="EMBL" id="KAF8409123.1"/>
    </source>
</evidence>
<dbReference type="Gene3D" id="3.80.10.10">
    <property type="entry name" value="Ribonuclease Inhibitor"/>
    <property type="match status" value="1"/>
</dbReference>
<evidence type="ECO:0000313" key="3">
    <source>
        <dbReference type="Proteomes" id="UP000655225"/>
    </source>
</evidence>
<dbReference type="EMBL" id="JABCRI010000003">
    <property type="protein sequence ID" value="KAF8409123.1"/>
    <property type="molecule type" value="Genomic_DNA"/>
</dbReference>
<dbReference type="Pfam" id="PF00560">
    <property type="entry name" value="LRR_1"/>
    <property type="match status" value="2"/>
</dbReference>
<dbReference type="OrthoDB" id="1897577at2759"/>
<dbReference type="AlphaFoldDB" id="A0A835DM57"/>
<dbReference type="SUPFAM" id="SSF52058">
    <property type="entry name" value="L domain-like"/>
    <property type="match status" value="1"/>
</dbReference>
<organism evidence="2 3">
    <name type="scientific">Tetracentron sinense</name>
    <name type="common">Spur-leaf</name>
    <dbReference type="NCBI Taxonomy" id="13715"/>
    <lineage>
        <taxon>Eukaryota</taxon>
        <taxon>Viridiplantae</taxon>
        <taxon>Streptophyta</taxon>
        <taxon>Embryophyta</taxon>
        <taxon>Tracheophyta</taxon>
        <taxon>Spermatophyta</taxon>
        <taxon>Magnoliopsida</taxon>
        <taxon>Trochodendrales</taxon>
        <taxon>Trochodendraceae</taxon>
        <taxon>Tetracentron</taxon>
    </lineage>
</organism>
<name>A0A835DM57_TETSI</name>
<keyword evidence="3" id="KW-1185">Reference proteome</keyword>
<dbReference type="PANTHER" id="PTHR48006:SF60">
    <property type="entry name" value="PROTEIN KINASE DOMAIN-CONTAINING PROTEIN"/>
    <property type="match status" value="1"/>
</dbReference>